<organism evidence="1 2">
    <name type="scientific">Flavobacterium taihuense</name>
    <dbReference type="NCBI Taxonomy" id="2857508"/>
    <lineage>
        <taxon>Bacteria</taxon>
        <taxon>Pseudomonadati</taxon>
        <taxon>Bacteroidota</taxon>
        <taxon>Flavobacteriia</taxon>
        <taxon>Flavobacteriales</taxon>
        <taxon>Flavobacteriaceae</taxon>
        <taxon>Flavobacterium</taxon>
    </lineage>
</organism>
<dbReference type="EMBL" id="JAHWYN010000010">
    <property type="protein sequence ID" value="MBW4361241.1"/>
    <property type="molecule type" value="Genomic_DNA"/>
</dbReference>
<proteinExistence type="predicted"/>
<accession>A0ABS6XX28</accession>
<evidence type="ECO:0000313" key="1">
    <source>
        <dbReference type="EMBL" id="MBW4361241.1"/>
    </source>
</evidence>
<dbReference type="RefSeq" id="WP_219317753.1">
    <property type="nucleotide sequence ID" value="NZ_JAHWYN010000010.1"/>
</dbReference>
<dbReference type="Proteomes" id="UP000812031">
    <property type="component" value="Unassembled WGS sequence"/>
</dbReference>
<reference evidence="1 2" key="1">
    <citation type="submission" date="2021-07" db="EMBL/GenBank/DDBJ databases">
        <title>Flavobacterium sp. nov. isolated from sediment on the Taihu Lake.</title>
        <authorList>
            <person name="Qu J.-H."/>
        </authorList>
    </citation>
    <scope>NUCLEOTIDE SEQUENCE [LARGE SCALE GENOMIC DNA]</scope>
    <source>
        <strain evidence="1 2">NAS39</strain>
    </source>
</reference>
<comment type="caution">
    <text evidence="1">The sequence shown here is derived from an EMBL/GenBank/DDBJ whole genome shotgun (WGS) entry which is preliminary data.</text>
</comment>
<name>A0ABS6XX28_9FLAO</name>
<sequence>MQPKIFELKDVVVTNVDPFIKKALDKWAGNLISNYTSNFFLRNVLRSDSTIVKLQDIYGKKNKNYAQKENTKIEILNMRKISLFEKKNRVDFSFPDFNEFFSPPFFIIDKCTFKDEDYKDADYRKILFESKEKDSWGQIVKGYFIINRNDYAIIEYYITMCDNPEAVPYKKILLSGTLHRTIKYNRLIHFTKSVALNKYYLSNSKLDLEVEVLADKRIEKTFYYNLAMYYFVTNEPTNEIIKSNFAVDKDIFKVKFPFSEKFWNNQNQLPLTNELQDFLKKVSENRDKKKEYEIIGNF</sequence>
<gene>
    <name evidence="1" type="ORF">KZH69_12180</name>
</gene>
<evidence type="ECO:0000313" key="2">
    <source>
        <dbReference type="Proteomes" id="UP000812031"/>
    </source>
</evidence>
<keyword evidence="2" id="KW-1185">Reference proteome</keyword>
<protein>
    <submittedName>
        <fullName evidence="1">Uncharacterized protein</fullName>
    </submittedName>
</protein>